<evidence type="ECO:0000313" key="15">
    <source>
        <dbReference type="Proteomes" id="UP001589610"/>
    </source>
</evidence>
<feature type="transmembrane region" description="Helical" evidence="12">
    <location>
        <begin position="249"/>
        <end position="274"/>
    </location>
</feature>
<dbReference type="PRINTS" id="PR00119">
    <property type="entry name" value="CATATPASE"/>
</dbReference>
<evidence type="ECO:0000256" key="1">
    <source>
        <dbReference type="ARBA" id="ARBA00004651"/>
    </source>
</evidence>
<dbReference type="InterPro" id="IPR059000">
    <property type="entry name" value="ATPase_P-type_domA"/>
</dbReference>
<dbReference type="Pfam" id="PF00122">
    <property type="entry name" value="E1-E2_ATPase"/>
    <property type="match status" value="1"/>
</dbReference>
<keyword evidence="4 12" id="KW-0812">Transmembrane</keyword>
<dbReference type="InterPro" id="IPR023298">
    <property type="entry name" value="ATPase_P-typ_TM_dom_sf"/>
</dbReference>
<dbReference type="SUPFAM" id="SSF56784">
    <property type="entry name" value="HAD-like"/>
    <property type="match status" value="1"/>
</dbReference>
<evidence type="ECO:0000256" key="7">
    <source>
        <dbReference type="ARBA" id="ARBA00022967"/>
    </source>
</evidence>
<dbReference type="Pfam" id="PF00689">
    <property type="entry name" value="Cation_ATPase_C"/>
    <property type="match status" value="1"/>
</dbReference>
<dbReference type="EMBL" id="JBHMBS010000012">
    <property type="protein sequence ID" value="MFB9678831.1"/>
    <property type="molecule type" value="Genomic_DNA"/>
</dbReference>
<dbReference type="Gene3D" id="1.20.1110.10">
    <property type="entry name" value="Calcium-transporting ATPase, transmembrane domain"/>
    <property type="match status" value="1"/>
</dbReference>
<sequence>MSQVEQPPQGQVFDPTERLELLLRDLNSARPGLSSREAARRLVHYGPNELRRRGGRQWPRELVRQFTHPLALLLWAAAGLAWVAGIIPVAVAIVVVILVNAAFAFAQEVQAERAVEALAAYLPVRAKVLRDGLPQVVPAAELVPGDVLVIEEGDQISADARLIEGGIEIDLSMLTGEAMPVFRSADLVDAKVGLLQARDLVFSGTMCTEGQARAVVFATGMRTELGRIAALSERLQREESPLERQVRKVAWLIAAIAVATGAAFIPVATFGAHLPIPEAVVFAVGLLVGNVPEGLLPVITLALALGVRDLVRRGAVVKRLSAVETLGATGVICTDKTGTLTENRMRVTMVWTAAGTYEVEDGLVAGTVRRRDPALEGLASVMVACNNVQRGAAGTLTGDPTEVAMLQAVDHLGTSLDAAGRSGRRLRLFHFDPVLKRMSTVDERDGGAWVDTKGAPETVLPHCAAIMEGAGEVRPLTPARRREIEQVVDAHARRGLRVLALAARRLDPAQPAPQRREDAERELTLLGLVAMYDPPRPEVAEAVAHCHAAGIRIIVVTGDHALTAAAIAQQVGITGEHPAVVTGEQLDRMNERDLDALLREHRQLIFARSSPEAKLRIADALRAEGYVVAMTGDGVNDAPALRRADIGVAMGRSGTDVAREASTVVLTDDNFATIVAAVRSGRQVYDNIRKFICYIFAHTTPEVVPFLVFALAGGAVPLPLTVMQLLAFDVGTETLPALALGREPAEPGLMRRPPRERSEGVIRAAMLVRAWLFLGVICAVLSMAGFFYVLLRAGWHPGDPTGPGSLLHHAYRQATTMTFLGMLTGQIGTAFAARTERASLRSVGITSNPLLLWGIAFELALAAVLIYTPPFQTLLGTAALTADMLAFVAPFPLIVWGADEVRRWLLRRRDAQPSTPADDTPPTGSPRRTGRAPVRRAGRGR</sequence>
<accession>A0ABV5TI70</accession>
<dbReference type="SMART" id="SM00831">
    <property type="entry name" value="Cation_ATPase_N"/>
    <property type="match status" value="1"/>
</dbReference>
<dbReference type="InterPro" id="IPR018303">
    <property type="entry name" value="ATPase_P-typ_P_site"/>
</dbReference>
<feature type="domain" description="Cation-transporting P-type ATPase N-terminal" evidence="13">
    <location>
        <begin position="15"/>
        <end position="86"/>
    </location>
</feature>
<dbReference type="InterPro" id="IPR023299">
    <property type="entry name" value="ATPase_P-typ_cyto_dom_N"/>
</dbReference>
<feature type="transmembrane region" description="Helical" evidence="12">
    <location>
        <begin position="874"/>
        <end position="898"/>
    </location>
</feature>
<reference evidence="14 15" key="1">
    <citation type="submission" date="2024-09" db="EMBL/GenBank/DDBJ databases">
        <authorList>
            <person name="Sun Q."/>
            <person name="Mori K."/>
        </authorList>
    </citation>
    <scope>NUCLEOTIDE SEQUENCE [LARGE SCALE GENOMIC DNA]</scope>
    <source>
        <strain evidence="14 15">JCM 3028</strain>
    </source>
</reference>
<dbReference type="InterPro" id="IPR023214">
    <property type="entry name" value="HAD_sf"/>
</dbReference>
<evidence type="ECO:0000256" key="6">
    <source>
        <dbReference type="ARBA" id="ARBA00022840"/>
    </source>
</evidence>
<feature type="compositionally biased region" description="Basic residues" evidence="11">
    <location>
        <begin position="928"/>
        <end position="941"/>
    </location>
</feature>
<dbReference type="InterPro" id="IPR044492">
    <property type="entry name" value="P_typ_ATPase_HD_dom"/>
</dbReference>
<keyword evidence="6" id="KW-0067">ATP-binding</keyword>
<evidence type="ECO:0000256" key="10">
    <source>
        <dbReference type="ARBA" id="ARBA00049360"/>
    </source>
</evidence>
<keyword evidence="9 12" id="KW-0472">Membrane</keyword>
<dbReference type="Pfam" id="PF00690">
    <property type="entry name" value="Cation_ATPase_N"/>
    <property type="match status" value="1"/>
</dbReference>
<dbReference type="SUPFAM" id="SSF81665">
    <property type="entry name" value="Calcium ATPase, transmembrane domain M"/>
    <property type="match status" value="1"/>
</dbReference>
<evidence type="ECO:0000256" key="9">
    <source>
        <dbReference type="ARBA" id="ARBA00023136"/>
    </source>
</evidence>
<dbReference type="Gene3D" id="2.70.150.10">
    <property type="entry name" value="Calcium-transporting ATPase, cytoplasmic transduction domain A"/>
    <property type="match status" value="1"/>
</dbReference>
<evidence type="ECO:0000256" key="3">
    <source>
        <dbReference type="ARBA" id="ARBA00022475"/>
    </source>
</evidence>
<protein>
    <submittedName>
        <fullName evidence="14">Cation-translocating P-type ATPase</fullName>
    </submittedName>
</protein>
<dbReference type="InterPro" id="IPR006068">
    <property type="entry name" value="ATPase_P-typ_cation-transptr_C"/>
</dbReference>
<keyword evidence="8 12" id="KW-1133">Transmembrane helix</keyword>
<dbReference type="PROSITE" id="PS00154">
    <property type="entry name" value="ATPASE_E1_E2"/>
    <property type="match status" value="1"/>
</dbReference>
<dbReference type="SUPFAM" id="SSF81653">
    <property type="entry name" value="Calcium ATPase, transduction domain A"/>
    <property type="match status" value="1"/>
</dbReference>
<dbReference type="InterPro" id="IPR001757">
    <property type="entry name" value="P_typ_ATPase"/>
</dbReference>
<comment type="subcellular location">
    <subcellularLocation>
        <location evidence="1">Cell membrane</location>
        <topology evidence="1">Multi-pass membrane protein</topology>
    </subcellularLocation>
</comment>
<feature type="transmembrane region" description="Helical" evidence="12">
    <location>
        <begin position="850"/>
        <end position="868"/>
    </location>
</feature>
<evidence type="ECO:0000256" key="2">
    <source>
        <dbReference type="ARBA" id="ARBA00005675"/>
    </source>
</evidence>
<feature type="transmembrane region" description="Helical" evidence="12">
    <location>
        <begin position="761"/>
        <end position="790"/>
    </location>
</feature>
<comment type="caution">
    <text evidence="14">The sequence shown here is derived from an EMBL/GenBank/DDBJ whole genome shotgun (WGS) entry which is preliminary data.</text>
</comment>
<dbReference type="Pfam" id="PF13246">
    <property type="entry name" value="Cation_ATPase"/>
    <property type="match status" value="1"/>
</dbReference>
<dbReference type="SFLD" id="SFLDS00003">
    <property type="entry name" value="Haloacid_Dehalogenase"/>
    <property type="match status" value="1"/>
</dbReference>
<evidence type="ECO:0000259" key="13">
    <source>
        <dbReference type="SMART" id="SM00831"/>
    </source>
</evidence>
<dbReference type="SUPFAM" id="SSF81660">
    <property type="entry name" value="Metal cation-transporting ATPase, ATP-binding domain N"/>
    <property type="match status" value="1"/>
</dbReference>
<keyword evidence="5" id="KW-0547">Nucleotide-binding</keyword>
<dbReference type="InterPro" id="IPR050510">
    <property type="entry name" value="Cation_transp_ATPase_P-type"/>
</dbReference>
<evidence type="ECO:0000256" key="12">
    <source>
        <dbReference type="SAM" id="Phobius"/>
    </source>
</evidence>
<dbReference type="RefSeq" id="WP_386160000.1">
    <property type="nucleotide sequence ID" value="NZ_JBHMBS010000012.1"/>
</dbReference>
<comment type="catalytic activity">
    <reaction evidence="10">
        <text>ATP + H2O = ADP + phosphate + H(+)</text>
        <dbReference type="Rhea" id="RHEA:13065"/>
        <dbReference type="ChEBI" id="CHEBI:15377"/>
        <dbReference type="ChEBI" id="CHEBI:15378"/>
        <dbReference type="ChEBI" id="CHEBI:30616"/>
        <dbReference type="ChEBI" id="CHEBI:43474"/>
        <dbReference type="ChEBI" id="CHEBI:456216"/>
    </reaction>
</comment>
<feature type="region of interest" description="Disordered" evidence="11">
    <location>
        <begin position="909"/>
        <end position="941"/>
    </location>
</feature>
<dbReference type="SFLD" id="SFLDG00002">
    <property type="entry name" value="C1.7:_P-type_atpase_like"/>
    <property type="match status" value="1"/>
</dbReference>
<dbReference type="InterPro" id="IPR004014">
    <property type="entry name" value="ATPase_P-typ_cation-transptr_N"/>
</dbReference>
<dbReference type="SFLD" id="SFLDF00027">
    <property type="entry name" value="p-type_atpase"/>
    <property type="match status" value="1"/>
</dbReference>
<feature type="transmembrane region" description="Helical" evidence="12">
    <location>
        <begin position="72"/>
        <end position="105"/>
    </location>
</feature>
<evidence type="ECO:0000313" key="14">
    <source>
        <dbReference type="EMBL" id="MFB9678831.1"/>
    </source>
</evidence>
<dbReference type="PANTHER" id="PTHR43294">
    <property type="entry name" value="SODIUM/POTASSIUM-TRANSPORTING ATPASE SUBUNIT ALPHA"/>
    <property type="match status" value="1"/>
</dbReference>
<evidence type="ECO:0000256" key="4">
    <source>
        <dbReference type="ARBA" id="ARBA00022692"/>
    </source>
</evidence>
<keyword evidence="3" id="KW-1003">Cell membrane</keyword>
<dbReference type="NCBIfam" id="TIGR01494">
    <property type="entry name" value="ATPase_P-type"/>
    <property type="match status" value="2"/>
</dbReference>
<keyword evidence="7" id="KW-1278">Translocase</keyword>
<keyword evidence="15" id="KW-1185">Reference proteome</keyword>
<organism evidence="14 15">
    <name type="scientific">Streptosporangium vulgare</name>
    <dbReference type="NCBI Taxonomy" id="46190"/>
    <lineage>
        <taxon>Bacteria</taxon>
        <taxon>Bacillati</taxon>
        <taxon>Actinomycetota</taxon>
        <taxon>Actinomycetes</taxon>
        <taxon>Streptosporangiales</taxon>
        <taxon>Streptosporangiaceae</taxon>
        <taxon>Streptosporangium</taxon>
    </lineage>
</organism>
<evidence type="ECO:0000256" key="5">
    <source>
        <dbReference type="ARBA" id="ARBA00022741"/>
    </source>
</evidence>
<dbReference type="InterPro" id="IPR008250">
    <property type="entry name" value="ATPase_P-typ_transduc_dom_A_sf"/>
</dbReference>
<dbReference type="Gene3D" id="3.40.50.1000">
    <property type="entry name" value="HAD superfamily/HAD-like"/>
    <property type="match status" value="1"/>
</dbReference>
<gene>
    <name evidence="14" type="ORF">ACFFRH_25400</name>
</gene>
<name>A0ABV5TI70_9ACTN</name>
<proteinExistence type="inferred from homology"/>
<dbReference type="Proteomes" id="UP001589610">
    <property type="component" value="Unassembled WGS sequence"/>
</dbReference>
<dbReference type="InterPro" id="IPR036412">
    <property type="entry name" value="HAD-like_sf"/>
</dbReference>
<feature type="transmembrane region" description="Helical" evidence="12">
    <location>
        <begin position="810"/>
        <end position="829"/>
    </location>
</feature>
<evidence type="ECO:0000256" key="8">
    <source>
        <dbReference type="ARBA" id="ARBA00022989"/>
    </source>
</evidence>
<comment type="similarity">
    <text evidence="2">Belongs to the cation transport ATPase (P-type) (TC 3.A.3) family. Type IIA subfamily.</text>
</comment>
<dbReference type="PANTHER" id="PTHR43294:SF21">
    <property type="entry name" value="CATION TRANSPORTING ATPASE"/>
    <property type="match status" value="1"/>
</dbReference>
<evidence type="ECO:0000256" key="11">
    <source>
        <dbReference type="SAM" id="MobiDB-lite"/>
    </source>
</evidence>
<dbReference type="Gene3D" id="3.40.1110.10">
    <property type="entry name" value="Calcium-transporting ATPase, cytoplasmic domain N"/>
    <property type="match status" value="1"/>
</dbReference>
<dbReference type="PRINTS" id="PR00121">
    <property type="entry name" value="NAKATPASE"/>
</dbReference>